<protein>
    <recommendedName>
        <fullName evidence="8">Polymerase beta nucleotidyltransferase domain-containing protein</fullName>
    </recommendedName>
</protein>
<dbReference type="EMBL" id="LT838813">
    <property type="protein sequence ID" value="SMD44269.1"/>
    <property type="molecule type" value="Genomic_DNA"/>
</dbReference>
<dbReference type="InterPro" id="IPR043519">
    <property type="entry name" value="NT_sf"/>
</dbReference>
<organism evidence="9 10">
    <name type="scientific">Aquiflexum balticum DSM 16537</name>
    <dbReference type="NCBI Taxonomy" id="758820"/>
    <lineage>
        <taxon>Bacteria</taxon>
        <taxon>Pseudomonadati</taxon>
        <taxon>Bacteroidota</taxon>
        <taxon>Cytophagia</taxon>
        <taxon>Cytophagales</taxon>
        <taxon>Cyclobacteriaceae</taxon>
        <taxon>Aquiflexum</taxon>
    </lineage>
</organism>
<keyword evidence="10" id="KW-1185">Reference proteome</keyword>
<dbReference type="GO" id="GO:0016779">
    <property type="term" value="F:nucleotidyltransferase activity"/>
    <property type="evidence" value="ECO:0007669"/>
    <property type="project" value="UniProtKB-KW"/>
</dbReference>
<evidence type="ECO:0000256" key="2">
    <source>
        <dbReference type="ARBA" id="ARBA00022679"/>
    </source>
</evidence>
<keyword evidence="3" id="KW-0548">Nucleotidyltransferase</keyword>
<keyword evidence="4" id="KW-0479">Metal-binding</keyword>
<feature type="domain" description="Polymerase beta nucleotidyltransferase" evidence="8">
    <location>
        <begin position="11"/>
        <end position="101"/>
    </location>
</feature>
<evidence type="ECO:0000256" key="7">
    <source>
        <dbReference type="ARBA" id="ARBA00022842"/>
    </source>
</evidence>
<keyword evidence="6" id="KW-0067">ATP-binding</keyword>
<dbReference type="CDD" id="cd05403">
    <property type="entry name" value="NT_KNTase_like"/>
    <property type="match status" value="1"/>
</dbReference>
<accession>A0A1W2H5Y0</accession>
<comment type="cofactor">
    <cofactor evidence="1">
        <name>Mg(2+)</name>
        <dbReference type="ChEBI" id="CHEBI:18420"/>
    </cofactor>
</comment>
<keyword evidence="7" id="KW-0460">Magnesium</keyword>
<dbReference type="Proteomes" id="UP000192333">
    <property type="component" value="Chromosome I"/>
</dbReference>
<dbReference type="Gene3D" id="3.30.460.10">
    <property type="entry name" value="Beta Polymerase, domain 2"/>
    <property type="match status" value="1"/>
</dbReference>
<dbReference type="RefSeq" id="WP_084121063.1">
    <property type="nucleotide sequence ID" value="NZ_LT838813.1"/>
</dbReference>
<proteinExistence type="predicted"/>
<evidence type="ECO:0000256" key="1">
    <source>
        <dbReference type="ARBA" id="ARBA00001946"/>
    </source>
</evidence>
<keyword evidence="2" id="KW-0808">Transferase</keyword>
<dbReference type="AlphaFoldDB" id="A0A1W2H5Y0"/>
<evidence type="ECO:0000259" key="8">
    <source>
        <dbReference type="Pfam" id="PF18765"/>
    </source>
</evidence>
<dbReference type="PANTHER" id="PTHR33571:SF12">
    <property type="entry name" value="BSL3053 PROTEIN"/>
    <property type="match status" value="1"/>
</dbReference>
<evidence type="ECO:0000313" key="9">
    <source>
        <dbReference type="EMBL" id="SMD44269.1"/>
    </source>
</evidence>
<sequence length="108" mass="12397">MNSLIKDNLPKITEACQNHHVESLYIFGSVNSISFDSESDVDFLVKFMNLDFGEYTENYFSFVNKLEEILGRSVDLVTDKSLSNPYFIQELNKSKMLIYGNPNQKALT</sequence>
<dbReference type="InterPro" id="IPR041633">
    <property type="entry name" value="Polbeta"/>
</dbReference>
<keyword evidence="5" id="KW-0547">Nucleotide-binding</keyword>
<evidence type="ECO:0000256" key="5">
    <source>
        <dbReference type="ARBA" id="ARBA00022741"/>
    </source>
</evidence>
<gene>
    <name evidence="9" type="ORF">SAMN00777080_2889</name>
</gene>
<dbReference type="OrthoDB" id="9793933at2"/>
<dbReference type="SUPFAM" id="SSF81301">
    <property type="entry name" value="Nucleotidyltransferase"/>
    <property type="match status" value="1"/>
</dbReference>
<dbReference type="Pfam" id="PF18765">
    <property type="entry name" value="Polbeta"/>
    <property type="match status" value="1"/>
</dbReference>
<dbReference type="GO" id="GO:0005524">
    <property type="term" value="F:ATP binding"/>
    <property type="evidence" value="ECO:0007669"/>
    <property type="project" value="UniProtKB-KW"/>
</dbReference>
<evidence type="ECO:0000256" key="4">
    <source>
        <dbReference type="ARBA" id="ARBA00022723"/>
    </source>
</evidence>
<dbReference type="InterPro" id="IPR052038">
    <property type="entry name" value="Type-VII_TA_antitoxin"/>
</dbReference>
<evidence type="ECO:0000313" key="10">
    <source>
        <dbReference type="Proteomes" id="UP000192333"/>
    </source>
</evidence>
<name>A0A1W2H5Y0_9BACT</name>
<evidence type="ECO:0000256" key="3">
    <source>
        <dbReference type="ARBA" id="ARBA00022695"/>
    </source>
</evidence>
<dbReference type="STRING" id="758820.SAMN00777080_2889"/>
<dbReference type="PANTHER" id="PTHR33571">
    <property type="entry name" value="SSL8005 PROTEIN"/>
    <property type="match status" value="1"/>
</dbReference>
<dbReference type="GO" id="GO:0046872">
    <property type="term" value="F:metal ion binding"/>
    <property type="evidence" value="ECO:0007669"/>
    <property type="project" value="UniProtKB-KW"/>
</dbReference>
<reference evidence="10" key="1">
    <citation type="submission" date="2017-04" db="EMBL/GenBank/DDBJ databases">
        <authorList>
            <person name="Varghese N."/>
            <person name="Submissions S."/>
        </authorList>
    </citation>
    <scope>NUCLEOTIDE SEQUENCE [LARGE SCALE GENOMIC DNA]</scope>
    <source>
        <strain evidence="10">DSM 16537</strain>
    </source>
</reference>
<evidence type="ECO:0000256" key="6">
    <source>
        <dbReference type="ARBA" id="ARBA00022840"/>
    </source>
</evidence>